<dbReference type="eggNOG" id="ENOG502Z7JI">
    <property type="taxonomic scope" value="Bacteria"/>
</dbReference>
<dbReference type="KEGG" id="cpat:CLPA_c15550"/>
<dbReference type="KEGG" id="cpae:CPAST_c15550"/>
<dbReference type="InterPro" id="IPR024301">
    <property type="entry name" value="Amidase_6"/>
</dbReference>
<dbReference type="Pfam" id="PF12671">
    <property type="entry name" value="Amidase_6"/>
    <property type="match status" value="1"/>
</dbReference>
<feature type="domain" description="Putative amidase" evidence="1">
    <location>
        <begin position="9"/>
        <end position="164"/>
    </location>
</feature>
<dbReference type="PANTHER" id="PTHR40032">
    <property type="entry name" value="EXPORTED PROTEIN-RELATED"/>
    <property type="match status" value="1"/>
</dbReference>
<dbReference type="RefSeq" id="WP_003447179.1">
    <property type="nucleotide sequence ID" value="NZ_ANZB01000014.1"/>
</dbReference>
<dbReference type="AlphaFoldDB" id="A0A0H3J954"/>
<dbReference type="EMBL" id="JPGY02000001">
    <property type="protein sequence ID" value="KRU12375.1"/>
    <property type="molecule type" value="Genomic_DNA"/>
</dbReference>
<sequence length="167" mass="19080">MNSKLKNTNYSRENAVNYALKYANTPNSQYKYFPVNYDNGGDCTNFTSQCLFAGGAPMVFTGKNIWWCNSAGCSVSWSTAHSLYWYLKINTDNNLYGIKGKEATSTSDLEIGDLIFYRNKNNRITHSAIITSFMDNIPLISQHTPELLNIPYIKLWASKTYFMKIFL</sequence>
<reference evidence="2 5" key="1">
    <citation type="journal article" date="2015" name="Genome Announc.">
        <title>Complete Genome Sequence of the Nitrogen-Fixing and Solvent-Producing Clostridium pasteurianum DSM 525.</title>
        <authorList>
            <person name="Poehlein A."/>
            <person name="Grosse-Honebrink A."/>
            <person name="Zhang Y."/>
            <person name="Minton N.P."/>
            <person name="Daniel R."/>
        </authorList>
    </citation>
    <scope>NUCLEOTIDE SEQUENCE [LARGE SCALE GENOMIC DNA]</scope>
    <source>
        <strain evidence="2">DSM 525</strain>
        <strain evidence="5">DSM 525 / ATCC 6013</strain>
    </source>
</reference>
<proteinExistence type="predicted"/>
<dbReference type="PATRIC" id="fig|1262449.3.peg.3362"/>
<dbReference type="SUPFAM" id="SSF54001">
    <property type="entry name" value="Cysteine proteinases"/>
    <property type="match status" value="1"/>
</dbReference>
<evidence type="ECO:0000259" key="1">
    <source>
        <dbReference type="Pfam" id="PF12671"/>
    </source>
</evidence>
<evidence type="ECO:0000313" key="5">
    <source>
        <dbReference type="Proteomes" id="UP000030905"/>
    </source>
</evidence>
<name>A0A0H3J954_CLOPA</name>
<evidence type="ECO:0000313" key="4">
    <source>
        <dbReference type="Proteomes" id="UP000028042"/>
    </source>
</evidence>
<keyword evidence="5" id="KW-1185">Reference proteome</keyword>
<evidence type="ECO:0000313" key="2">
    <source>
        <dbReference type="EMBL" id="AJA51618.1"/>
    </source>
</evidence>
<dbReference type="Gene3D" id="3.90.1720.10">
    <property type="entry name" value="endopeptidase domain like (from Nostoc punctiforme)"/>
    <property type="match status" value="1"/>
</dbReference>
<dbReference type="InterPro" id="IPR038765">
    <property type="entry name" value="Papain-like_cys_pep_sf"/>
</dbReference>
<dbReference type="Proteomes" id="UP000028042">
    <property type="component" value="Unassembled WGS sequence"/>
</dbReference>
<dbReference type="GeneID" id="93073726"/>
<dbReference type="Proteomes" id="UP000030905">
    <property type="component" value="Chromosome"/>
</dbReference>
<protein>
    <submittedName>
        <fullName evidence="2 3">Putative amidase domain-containing protein</fullName>
    </submittedName>
</protein>
<reference evidence="3 4" key="3">
    <citation type="journal article" name="Genome Announc.">
        <title>Improved Draft Genome Sequence of Clostridium pasteurianum Strain ATCC 6013 (DSM 525) Using a Hybrid Next-Generation Sequencing Approach.</title>
        <authorList>
            <person name="Pyne M.E."/>
            <person name="Utturkar S."/>
            <person name="Brown S.D."/>
            <person name="Moo-Young M."/>
            <person name="Chung D.A."/>
            <person name="Chou C.P."/>
        </authorList>
    </citation>
    <scope>NUCLEOTIDE SEQUENCE [LARGE SCALE GENOMIC DNA]</scope>
    <source>
        <strain evidence="3 4">ATCC 6013</strain>
    </source>
</reference>
<gene>
    <name evidence="2" type="ORF">CLPA_c15550</name>
    <name evidence="3" type="ORF">CP6013_01622</name>
</gene>
<accession>A0A0H3J954</accession>
<dbReference type="EMBL" id="CP009268">
    <property type="protein sequence ID" value="AJA51618.1"/>
    <property type="molecule type" value="Genomic_DNA"/>
</dbReference>
<organism evidence="2 5">
    <name type="scientific">Clostridium pasteurianum DSM 525 = ATCC 6013</name>
    <dbReference type="NCBI Taxonomy" id="1262449"/>
    <lineage>
        <taxon>Bacteria</taxon>
        <taxon>Bacillati</taxon>
        <taxon>Bacillota</taxon>
        <taxon>Clostridia</taxon>
        <taxon>Eubacteriales</taxon>
        <taxon>Clostridiaceae</taxon>
        <taxon>Clostridium</taxon>
    </lineage>
</organism>
<evidence type="ECO:0000313" key="3">
    <source>
        <dbReference type="EMBL" id="KRU12375.1"/>
    </source>
</evidence>
<reference evidence="3" key="2">
    <citation type="submission" date="2015-10" db="EMBL/GenBank/DDBJ databases">
        <title>Improved Draft Genome Sequence of Clostridium pasteurianum Strain ATCC 6013 (DSM 525) Using a Hybrid Next-Generation Sequencing Approach.</title>
        <authorList>
            <person name="Pyne M.E."/>
            <person name="Utturkar S.M."/>
            <person name="Brown S.D."/>
            <person name="Moo-Young M."/>
            <person name="Chung D.A."/>
            <person name="Chou P.C."/>
        </authorList>
    </citation>
    <scope>NUCLEOTIDE SEQUENCE</scope>
    <source>
        <strain evidence="3">ATCC 6013</strain>
    </source>
</reference>
<dbReference type="PANTHER" id="PTHR40032:SF1">
    <property type="entry name" value="EXPORTED PROTEIN"/>
    <property type="match status" value="1"/>
</dbReference>